<sequence length="428" mass="47445">MRANQPQENRAMAAEPTVEPPVNSAIRSAASASAAIASSVDDQTTQSRHAFPSTVVNEDDALQGTDPQEGQTFDDAIKFVEAMRRYGHERGFNVMKDGKVFNARHPHPEDVRRNGSIWRCNLYCNYKIKTDASDPRLRSVCPWSVKFAYSKKAKSYVVVSVANEHNHVTAPVQELVALLRAKKQWPEYVEHTWQQHVAATVRTPHSVTLGSDDKWHVSITTEHRSALSVVTTTTTTHIVTLHDAAHGGIPTCNCAMFQALFIPCSCICSVLQHTKKVVFAIANLHSRWHLSSHALYDAALQRIEDDAADVDMFGAPVPQNQVLVPSPVPGLFFSKAEYDAIDVPEDKAQRLLQLRATFGEVEAAIYADENLCRLFQQTMASFAMAIQEQRRDDDATDSTTPSTTTATDRPASPKPPATKRHKTSSFRV</sequence>
<accession>T0Q653</accession>
<feature type="compositionally biased region" description="Basic residues" evidence="1">
    <location>
        <begin position="417"/>
        <end position="428"/>
    </location>
</feature>
<keyword evidence="3" id="KW-1185">Reference proteome</keyword>
<feature type="region of interest" description="Disordered" evidence="1">
    <location>
        <begin position="388"/>
        <end position="428"/>
    </location>
</feature>
<dbReference type="EMBL" id="JH767189">
    <property type="protein sequence ID" value="EQC28925.1"/>
    <property type="molecule type" value="Genomic_DNA"/>
</dbReference>
<dbReference type="GeneID" id="19953993"/>
<organism evidence="2 3">
    <name type="scientific">Saprolegnia diclina (strain VS20)</name>
    <dbReference type="NCBI Taxonomy" id="1156394"/>
    <lineage>
        <taxon>Eukaryota</taxon>
        <taxon>Sar</taxon>
        <taxon>Stramenopiles</taxon>
        <taxon>Oomycota</taxon>
        <taxon>Saprolegniomycetes</taxon>
        <taxon>Saprolegniales</taxon>
        <taxon>Saprolegniaceae</taxon>
        <taxon>Saprolegnia</taxon>
    </lineage>
</organism>
<dbReference type="AlphaFoldDB" id="T0Q653"/>
<dbReference type="OMA" id="TTHIVMR"/>
<dbReference type="EMBL" id="JH767189">
    <property type="protein sequence ID" value="EQC28926.1"/>
    <property type="molecule type" value="Genomic_DNA"/>
</dbReference>
<dbReference type="RefSeq" id="XP_008617566.1">
    <property type="nucleotide sequence ID" value="XM_008619344.1"/>
</dbReference>
<feature type="region of interest" description="Disordered" evidence="1">
    <location>
        <begin position="1"/>
        <end position="22"/>
    </location>
</feature>
<feature type="compositionally biased region" description="Low complexity" evidence="1">
    <location>
        <begin position="397"/>
        <end position="410"/>
    </location>
</feature>
<dbReference type="PANTHER" id="PTHR47718">
    <property type="entry name" value="OS01G0519700 PROTEIN"/>
    <property type="match status" value="1"/>
</dbReference>
<gene>
    <name evidence="2" type="ORF">SDRG_13266</name>
</gene>
<dbReference type="OrthoDB" id="10343396at2759"/>
<dbReference type="VEuPathDB" id="FungiDB:SDRG_13266"/>
<evidence type="ECO:0000313" key="3">
    <source>
        <dbReference type="Proteomes" id="UP000030762"/>
    </source>
</evidence>
<name>T0Q653_SAPDV</name>
<dbReference type="Proteomes" id="UP000030762">
    <property type="component" value="Unassembled WGS sequence"/>
</dbReference>
<dbReference type="RefSeq" id="XP_008617565.1">
    <property type="nucleotide sequence ID" value="XM_008619343.1"/>
</dbReference>
<evidence type="ECO:0000313" key="2">
    <source>
        <dbReference type="EMBL" id="EQC28925.1"/>
    </source>
</evidence>
<evidence type="ECO:0008006" key="4">
    <source>
        <dbReference type="Google" id="ProtNLM"/>
    </source>
</evidence>
<proteinExistence type="predicted"/>
<reference evidence="2 3" key="1">
    <citation type="submission" date="2012-04" db="EMBL/GenBank/DDBJ databases">
        <title>The Genome Sequence of Saprolegnia declina VS20.</title>
        <authorList>
            <consortium name="The Broad Institute Genome Sequencing Platform"/>
            <person name="Russ C."/>
            <person name="Nusbaum C."/>
            <person name="Tyler B."/>
            <person name="van West P."/>
            <person name="Dieguez-Uribeondo J."/>
            <person name="de Bruijn I."/>
            <person name="Tripathy S."/>
            <person name="Jiang R."/>
            <person name="Young S.K."/>
            <person name="Zeng Q."/>
            <person name="Gargeya S."/>
            <person name="Fitzgerald M."/>
            <person name="Haas B."/>
            <person name="Abouelleil A."/>
            <person name="Alvarado L."/>
            <person name="Arachchi H.M."/>
            <person name="Berlin A."/>
            <person name="Chapman S.B."/>
            <person name="Goldberg J."/>
            <person name="Griggs A."/>
            <person name="Gujja S."/>
            <person name="Hansen M."/>
            <person name="Howarth C."/>
            <person name="Imamovic A."/>
            <person name="Larimer J."/>
            <person name="McCowen C."/>
            <person name="Montmayeur A."/>
            <person name="Murphy C."/>
            <person name="Neiman D."/>
            <person name="Pearson M."/>
            <person name="Priest M."/>
            <person name="Roberts A."/>
            <person name="Saif S."/>
            <person name="Shea T."/>
            <person name="Sisk P."/>
            <person name="Sykes S."/>
            <person name="Wortman J."/>
            <person name="Nusbaum C."/>
            <person name="Birren B."/>
        </authorList>
    </citation>
    <scope>NUCLEOTIDE SEQUENCE [LARGE SCALE GENOMIC DNA]</scope>
    <source>
        <strain evidence="2 3">VS20</strain>
    </source>
</reference>
<dbReference type="InParanoid" id="T0Q653"/>
<dbReference type="PANTHER" id="PTHR47718:SF5">
    <property type="entry name" value="PROTEIN FAR1-RELATED SEQUENCE 8-LIKE"/>
    <property type="match status" value="1"/>
</dbReference>
<protein>
    <recommendedName>
        <fullName evidence="4">SWIM-type domain-containing protein</fullName>
    </recommendedName>
</protein>
<evidence type="ECO:0000256" key="1">
    <source>
        <dbReference type="SAM" id="MobiDB-lite"/>
    </source>
</evidence>